<accession>A0A6A6Y2G7</accession>
<feature type="non-terminal residue" evidence="1">
    <location>
        <position position="1"/>
    </location>
</feature>
<name>A0A6A6Y2G7_9PEZI</name>
<protein>
    <submittedName>
        <fullName evidence="1 3">Uncharacterized protein</fullName>
    </submittedName>
</protein>
<dbReference type="EMBL" id="MU003720">
    <property type="protein sequence ID" value="KAF2802850.1"/>
    <property type="molecule type" value="Genomic_DNA"/>
</dbReference>
<reference evidence="3" key="3">
    <citation type="submission" date="2025-04" db="UniProtKB">
        <authorList>
            <consortium name="RefSeq"/>
        </authorList>
    </citation>
    <scope>IDENTIFICATION</scope>
    <source>
        <strain evidence="3">CBS 304.34</strain>
    </source>
</reference>
<proteinExistence type="predicted"/>
<keyword evidence="2" id="KW-1185">Reference proteome</keyword>
<reference evidence="1 3" key="1">
    <citation type="journal article" date="2020" name="Stud. Mycol.">
        <title>101 Dothideomycetes genomes: a test case for predicting lifestyles and emergence of pathogens.</title>
        <authorList>
            <person name="Haridas S."/>
            <person name="Albert R."/>
            <person name="Binder M."/>
            <person name="Bloem J."/>
            <person name="Labutti K."/>
            <person name="Salamov A."/>
            <person name="Andreopoulos B."/>
            <person name="Baker S."/>
            <person name="Barry K."/>
            <person name="Bills G."/>
            <person name="Bluhm B."/>
            <person name="Cannon C."/>
            <person name="Castanera R."/>
            <person name="Culley D."/>
            <person name="Daum C."/>
            <person name="Ezra D."/>
            <person name="Gonzalez J."/>
            <person name="Henrissat B."/>
            <person name="Kuo A."/>
            <person name="Liang C."/>
            <person name="Lipzen A."/>
            <person name="Lutzoni F."/>
            <person name="Magnuson J."/>
            <person name="Mondo S."/>
            <person name="Nolan M."/>
            <person name="Ohm R."/>
            <person name="Pangilinan J."/>
            <person name="Park H.-J."/>
            <person name="Ramirez L."/>
            <person name="Alfaro M."/>
            <person name="Sun H."/>
            <person name="Tritt A."/>
            <person name="Yoshinaga Y."/>
            <person name="Zwiers L.-H."/>
            <person name="Turgeon B."/>
            <person name="Goodwin S."/>
            <person name="Spatafora J."/>
            <person name="Crous P."/>
            <person name="Grigoriev I."/>
        </authorList>
    </citation>
    <scope>NUCLEOTIDE SEQUENCE</scope>
    <source>
        <strain evidence="1 3">CBS 304.34</strain>
    </source>
</reference>
<dbReference type="RefSeq" id="XP_033569814.1">
    <property type="nucleotide sequence ID" value="XM_033714577.1"/>
</dbReference>
<organism evidence="1">
    <name type="scientific">Mytilinidion resinicola</name>
    <dbReference type="NCBI Taxonomy" id="574789"/>
    <lineage>
        <taxon>Eukaryota</taxon>
        <taxon>Fungi</taxon>
        <taxon>Dikarya</taxon>
        <taxon>Ascomycota</taxon>
        <taxon>Pezizomycotina</taxon>
        <taxon>Dothideomycetes</taxon>
        <taxon>Pleosporomycetidae</taxon>
        <taxon>Mytilinidiales</taxon>
        <taxon>Mytilinidiaceae</taxon>
        <taxon>Mytilinidion</taxon>
    </lineage>
</organism>
<feature type="non-terminal residue" evidence="1">
    <location>
        <position position="72"/>
    </location>
</feature>
<reference evidence="3" key="2">
    <citation type="submission" date="2020-04" db="EMBL/GenBank/DDBJ databases">
        <authorList>
            <consortium name="NCBI Genome Project"/>
        </authorList>
    </citation>
    <scope>NUCLEOTIDE SEQUENCE</scope>
    <source>
        <strain evidence="3">CBS 304.34</strain>
    </source>
</reference>
<evidence type="ECO:0000313" key="1">
    <source>
        <dbReference type="EMBL" id="KAF2802850.1"/>
    </source>
</evidence>
<evidence type="ECO:0000313" key="3">
    <source>
        <dbReference type="RefSeq" id="XP_033569814.1"/>
    </source>
</evidence>
<sequence>LFEEQGLEGFLDVPHGHAAMAYSAVCNAEEAARHAKLAAEILAVKLAPTVPGVAEWEEMAADVKAHWSWGKR</sequence>
<dbReference type="Proteomes" id="UP000504636">
    <property type="component" value="Unplaced"/>
</dbReference>
<dbReference type="GeneID" id="54455470"/>
<evidence type="ECO:0000313" key="2">
    <source>
        <dbReference type="Proteomes" id="UP000504636"/>
    </source>
</evidence>
<dbReference type="AlphaFoldDB" id="A0A6A6Y2G7"/>
<gene>
    <name evidence="1 3" type="ORF">BDZ99DRAFT_354000</name>
</gene>